<gene>
    <name evidence="4" type="ORF">pqer_cds_767</name>
</gene>
<name>A0A2U7U9T0_9VIRU</name>
<evidence type="ECO:0000259" key="3">
    <source>
        <dbReference type="PROSITE" id="PS50181"/>
    </source>
</evidence>
<dbReference type="SUPFAM" id="SSF81383">
    <property type="entry name" value="F-box domain"/>
    <property type="match status" value="1"/>
</dbReference>
<feature type="region of interest" description="Disordered" evidence="2">
    <location>
        <begin position="1"/>
        <end position="23"/>
    </location>
</feature>
<accession>A0A2U7U9T0</accession>
<dbReference type="Gene3D" id="1.20.1280.50">
    <property type="match status" value="1"/>
</dbReference>
<dbReference type="Proteomes" id="UP000248852">
    <property type="component" value="Segment"/>
</dbReference>
<dbReference type="InterPro" id="IPR036047">
    <property type="entry name" value="F-box-like_dom_sf"/>
</dbReference>
<dbReference type="SUPFAM" id="SSF82185">
    <property type="entry name" value="Histone H3 K4-specific methyltransferase SET7/9 N-terminal domain"/>
    <property type="match status" value="2"/>
</dbReference>
<evidence type="ECO:0000256" key="1">
    <source>
        <dbReference type="ARBA" id="ARBA00022737"/>
    </source>
</evidence>
<dbReference type="PANTHER" id="PTHR23084">
    <property type="entry name" value="PHOSPHATIDYLINOSITOL-4-PHOSPHATE 5-KINASE RELATED"/>
    <property type="match status" value="1"/>
</dbReference>
<dbReference type="EMBL" id="MG011689">
    <property type="protein sequence ID" value="AVK75189.1"/>
    <property type="molecule type" value="Genomic_DNA"/>
</dbReference>
<dbReference type="Pfam" id="PF02493">
    <property type="entry name" value="MORN"/>
    <property type="match status" value="9"/>
</dbReference>
<protein>
    <submittedName>
        <fullName evidence="4">Morn repeat domain containing protein</fullName>
    </submittedName>
</protein>
<proteinExistence type="predicted"/>
<sequence length="425" mass="47627">MKRPRGIDESAGPVDMTDGPCPSKRYRRNCREDDRTVETPFFDGLPDELVLAILVALDDPRSLAMWAQTSRRHHNLANDSLIWRHLCESRFGPLLHLNFSERGKSWRWLYRAQAHVAVTKGIDVGATRVNFRGASHVYWGDCRNGLPHGYGLALLLPTPHCNRLRTPARVRTNPAAPEMKNNVGYEGDWVDGHMCGHLINIWANGSRHDGQWRNDRRNGPGLFMRADGFKCDGKWADDMHVGHGTATWPDGTHHVGIWADDLRNGRGVCTYPNGDRYEGEWSNDKSNGRGTYTRPDGCRYEGEWKDGVCHGEGLLVKPSGARYQGDWAEDSRHGHGVHVKADGSRYDGQWRHNERRGTGTWHYADGSSVQGEWHHKNLVSGEVVHHRTGVKACSIDSSCMACTIVAMLQEDTRSTCIVPSGGPVN</sequence>
<dbReference type="KEGG" id="vg:36844330"/>
<dbReference type="InterPro" id="IPR001810">
    <property type="entry name" value="F-box_dom"/>
</dbReference>
<dbReference type="Gene3D" id="2.20.110.10">
    <property type="entry name" value="Histone H3 K4-specific methyltransferase SET7/9 N-terminal domain"/>
    <property type="match status" value="4"/>
</dbReference>
<dbReference type="SMART" id="SM00698">
    <property type="entry name" value="MORN"/>
    <property type="match status" value="8"/>
</dbReference>
<dbReference type="PANTHER" id="PTHR23084:SF263">
    <property type="entry name" value="MORN REPEAT-CONTAINING PROTEIN 1"/>
    <property type="match status" value="1"/>
</dbReference>
<dbReference type="GeneID" id="36844330"/>
<dbReference type="Pfam" id="PF12937">
    <property type="entry name" value="F-box-like"/>
    <property type="match status" value="1"/>
</dbReference>
<keyword evidence="1" id="KW-0677">Repeat</keyword>
<evidence type="ECO:0000256" key="2">
    <source>
        <dbReference type="SAM" id="MobiDB-lite"/>
    </source>
</evidence>
<evidence type="ECO:0000313" key="4">
    <source>
        <dbReference type="EMBL" id="AVK75189.1"/>
    </source>
</evidence>
<feature type="domain" description="F-box" evidence="3">
    <location>
        <begin position="39"/>
        <end position="86"/>
    </location>
</feature>
<reference evidence="4" key="1">
    <citation type="journal article" date="2018" name="Nat. Commun.">
        <title>Diversity and evolution of the emerging Pandoraviridae family.</title>
        <authorList>
            <person name="Legendre M."/>
            <person name="Fabre E."/>
            <person name="Poirot O."/>
            <person name="Jeudy S."/>
            <person name="Lartigue A."/>
            <person name="Alempic J.M."/>
            <person name="Beucher L."/>
            <person name="Philippe N."/>
            <person name="Bertaux L."/>
            <person name="Christo-Foroux E."/>
            <person name="Labadie K."/>
            <person name="Coute Y."/>
            <person name="Abergel C."/>
            <person name="Claverie J.M."/>
        </authorList>
    </citation>
    <scope>NUCLEOTIDE SEQUENCE [LARGE SCALE GENOMIC DNA]</scope>
    <source>
        <strain evidence="4">Quercus</strain>
    </source>
</reference>
<dbReference type="PROSITE" id="PS50181">
    <property type="entry name" value="FBOX"/>
    <property type="match status" value="1"/>
</dbReference>
<organism evidence="4">
    <name type="scientific">Pandoravirus quercus</name>
    <dbReference type="NCBI Taxonomy" id="2107709"/>
    <lineage>
        <taxon>Viruses</taxon>
        <taxon>Pandoravirus</taxon>
    </lineage>
</organism>
<dbReference type="RefSeq" id="YP_009483458.1">
    <property type="nucleotide sequence ID" value="NC_037667.1"/>
</dbReference>
<dbReference type="InterPro" id="IPR003409">
    <property type="entry name" value="MORN"/>
</dbReference>